<evidence type="ECO:0000313" key="1">
    <source>
        <dbReference type="EMBL" id="XCD18783.1"/>
    </source>
</evidence>
<dbReference type="PANTHER" id="PTHR37946:SF1">
    <property type="entry name" value="SLL1969 PROTEIN"/>
    <property type="match status" value="1"/>
</dbReference>
<dbReference type="KEGG" id="vck:PG915_18720"/>
<dbReference type="Pfam" id="PF02089">
    <property type="entry name" value="Palm_thioest"/>
    <property type="match status" value="1"/>
</dbReference>
<gene>
    <name evidence="1" type="ORF">PG915_18720</name>
</gene>
<accession>A0AAU8BRD5</accession>
<dbReference type="Gene3D" id="3.40.50.1820">
    <property type="entry name" value="alpha/beta hydrolase"/>
    <property type="match status" value="1"/>
</dbReference>
<protein>
    <submittedName>
        <fullName evidence="1">Alpha/beta fold hydrolase</fullName>
    </submittedName>
</protein>
<proteinExistence type="predicted"/>
<name>A0AAU8BRD5_9VIBR</name>
<keyword evidence="1" id="KW-0378">Hydrolase</keyword>
<organism evidence="1">
    <name type="scientific">Vibrio chaetopteri</name>
    <dbReference type="NCBI Taxonomy" id="3016528"/>
    <lineage>
        <taxon>Bacteria</taxon>
        <taxon>Pseudomonadati</taxon>
        <taxon>Pseudomonadota</taxon>
        <taxon>Gammaproteobacteria</taxon>
        <taxon>Vibrionales</taxon>
        <taxon>Vibrionaceae</taxon>
        <taxon>Vibrio</taxon>
    </lineage>
</organism>
<reference evidence="1" key="1">
    <citation type="submission" date="2023-01" db="EMBL/GenBank/DDBJ databases">
        <title>Vibrio sp. CB1-14 genome sequencing.</title>
        <authorList>
            <person name="Otstavnykh N."/>
            <person name="Isaeva M."/>
            <person name="Meleshko D."/>
        </authorList>
    </citation>
    <scope>NUCLEOTIDE SEQUENCE</scope>
    <source>
        <strain evidence="1">CB1-14</strain>
    </source>
</reference>
<dbReference type="PANTHER" id="PTHR37946">
    <property type="entry name" value="SLL1969 PROTEIN"/>
    <property type="match status" value="1"/>
</dbReference>
<dbReference type="RefSeq" id="WP_353499925.1">
    <property type="nucleotide sequence ID" value="NZ_CP115921.1"/>
</dbReference>
<sequence length="280" mass="31095">MMRKNWALFVPAILLVGCSKPEMDVSDAQFQSHHGEQVVIVHGLARSAWSMQNMSKGIADQGYQVCVVDYPTLRQPIENTLDKSADELSRCISEFNDSTQKRDNQALAQHASGEHVPTNFALKNHAKIHFVGHSLGGLVIRSYLAEHPDFVHSEQMGNVVFVGTPNHGSDVADFFSDTWMLSLVGGTAESLTTNPESFPNRLPLPNYNFGVIAGTQSYPVFNGMFAKTNDGLVSVESTKLKGMQDFIEVDIKHDRLRRDPYVTGLIVQFLQVGQFEPSRE</sequence>
<dbReference type="InterPro" id="IPR029058">
    <property type="entry name" value="AB_hydrolase_fold"/>
</dbReference>
<dbReference type="AlphaFoldDB" id="A0AAU8BRD5"/>
<dbReference type="SUPFAM" id="SSF53474">
    <property type="entry name" value="alpha/beta-Hydrolases"/>
    <property type="match status" value="1"/>
</dbReference>
<dbReference type="GO" id="GO:0016787">
    <property type="term" value="F:hydrolase activity"/>
    <property type="evidence" value="ECO:0007669"/>
    <property type="project" value="UniProtKB-KW"/>
</dbReference>
<dbReference type="PROSITE" id="PS51257">
    <property type="entry name" value="PROKAR_LIPOPROTEIN"/>
    <property type="match status" value="1"/>
</dbReference>
<dbReference type="EMBL" id="CP115921">
    <property type="protein sequence ID" value="XCD18783.1"/>
    <property type="molecule type" value="Genomic_DNA"/>
</dbReference>